<proteinExistence type="predicted"/>
<accession>A0A9N9ZZX1</accession>
<keyword evidence="2" id="KW-1185">Reference proteome</keyword>
<gene>
    <name evidence="1" type="ORF">BEMITA_LOCUS2363</name>
</gene>
<organism evidence="1 2">
    <name type="scientific">Bemisia tabaci</name>
    <name type="common">Sweetpotato whitefly</name>
    <name type="synonym">Aleurodes tabaci</name>
    <dbReference type="NCBI Taxonomy" id="7038"/>
    <lineage>
        <taxon>Eukaryota</taxon>
        <taxon>Metazoa</taxon>
        <taxon>Ecdysozoa</taxon>
        <taxon>Arthropoda</taxon>
        <taxon>Hexapoda</taxon>
        <taxon>Insecta</taxon>
        <taxon>Pterygota</taxon>
        <taxon>Neoptera</taxon>
        <taxon>Paraneoptera</taxon>
        <taxon>Hemiptera</taxon>
        <taxon>Sternorrhyncha</taxon>
        <taxon>Aleyrodoidea</taxon>
        <taxon>Aleyrodidae</taxon>
        <taxon>Aleyrodinae</taxon>
        <taxon>Bemisia</taxon>
    </lineage>
</organism>
<sequence>MHSMGEVKCDEEMFLSSAELNGSLDLSDSNFDLTRGLYTNSIWNSNNYLIFMLREFGRATSNSKTCVHPREWVCDFDLGHQTSANDYDALIFCFKFFWRFFRGLKTIICHEGGCSRYDPFAENIAQYTGEGNETYFDFSVTNMHRKQLKIILEDTHSGIVSGGSNAFQTAAYAGLFDNLAASVNSTYKYYCFVLDREHGQKSKRWATSPNGILPKYPRKHLTKKEGAGVVL</sequence>
<name>A0A9N9ZZX1_BEMTA</name>
<dbReference type="AlphaFoldDB" id="A0A9N9ZZX1"/>
<dbReference type="EMBL" id="OU963871">
    <property type="protein sequence ID" value="CAH0382867.1"/>
    <property type="molecule type" value="Genomic_DNA"/>
</dbReference>
<evidence type="ECO:0000313" key="1">
    <source>
        <dbReference type="EMBL" id="CAH0382867.1"/>
    </source>
</evidence>
<protein>
    <submittedName>
        <fullName evidence="1">Uncharacterized protein</fullName>
    </submittedName>
</protein>
<dbReference type="Proteomes" id="UP001152759">
    <property type="component" value="Chromosome 10"/>
</dbReference>
<evidence type="ECO:0000313" key="2">
    <source>
        <dbReference type="Proteomes" id="UP001152759"/>
    </source>
</evidence>
<reference evidence="1" key="1">
    <citation type="submission" date="2021-12" db="EMBL/GenBank/DDBJ databases">
        <authorList>
            <person name="King R."/>
        </authorList>
    </citation>
    <scope>NUCLEOTIDE SEQUENCE</scope>
</reference>